<evidence type="ECO:0000256" key="4">
    <source>
        <dbReference type="ARBA" id="ARBA00023140"/>
    </source>
</evidence>
<dbReference type="GO" id="GO:0006635">
    <property type="term" value="P:fatty acid beta-oxidation"/>
    <property type="evidence" value="ECO:0007669"/>
    <property type="project" value="TreeGrafter"/>
</dbReference>
<comment type="pathway">
    <text evidence="2">Lipid metabolism; fatty acid beta-oxidation.</text>
</comment>
<comment type="caution">
    <text evidence="6">The sequence shown here is derived from an EMBL/GenBank/DDBJ whole genome shotgun (WGS) entry which is preliminary data.</text>
</comment>
<dbReference type="GO" id="GO:0016853">
    <property type="term" value="F:isomerase activity"/>
    <property type="evidence" value="ECO:0007669"/>
    <property type="project" value="UniProtKB-KW"/>
</dbReference>
<keyword evidence="4" id="KW-0576">Peroxisome</keyword>
<sequence length="283" mass="31469">MPSYTTLTVEVRGRIGIITLNRPEALNAFNQKMSIEIIEAFRELNQHPETIFTVLTGNGRFFSAGADVKAPIDPPPPEYTRSETKVHYLSQFTRALELLRSMIDHSKVLVLALNGPAVGGGAAWFEGVADIVFAAKGSWLQVPFNALGLVPENGSALHFAQNIGIHRANDILMFGRKCSVEELESWGMVNRIFPSEGFHNHVLAFLEEQLAVNDGKSMIETKRLQNSPLRKDRLFAVYESVDALAERFVDGAPRERFAKKRQQLLKGNKANTGDQRGHLKSSL</sequence>
<dbReference type="EMBL" id="JAJTJA010000009">
    <property type="protein sequence ID" value="KAH8693989.1"/>
    <property type="molecule type" value="Genomic_DNA"/>
</dbReference>
<comment type="similarity">
    <text evidence="3">Belongs to the enoyl-CoA hydratase/isomerase family.</text>
</comment>
<dbReference type="PANTHER" id="PTHR43684">
    <property type="match status" value="1"/>
</dbReference>
<proteinExistence type="inferred from homology"/>
<protein>
    <submittedName>
        <fullName evidence="6">ClpP/crotonase-like domain-containing protein</fullName>
    </submittedName>
</protein>
<keyword evidence="5" id="KW-0413">Isomerase</keyword>
<dbReference type="InterPro" id="IPR051053">
    <property type="entry name" value="ECH/Chromodomain_protein"/>
</dbReference>
<evidence type="ECO:0000313" key="6">
    <source>
        <dbReference type="EMBL" id="KAH8693989.1"/>
    </source>
</evidence>
<dbReference type="InterPro" id="IPR001753">
    <property type="entry name" value="Enoyl-CoA_hydra/iso"/>
</dbReference>
<evidence type="ECO:0000313" key="7">
    <source>
        <dbReference type="Proteomes" id="UP001201262"/>
    </source>
</evidence>
<dbReference type="GO" id="GO:0005782">
    <property type="term" value="C:peroxisomal matrix"/>
    <property type="evidence" value="ECO:0007669"/>
    <property type="project" value="TreeGrafter"/>
</dbReference>
<comment type="subcellular location">
    <subcellularLocation>
        <location evidence="1">Peroxisome</location>
    </subcellularLocation>
</comment>
<dbReference type="SUPFAM" id="SSF52096">
    <property type="entry name" value="ClpP/crotonase"/>
    <property type="match status" value="1"/>
</dbReference>
<reference evidence="6" key="1">
    <citation type="submission" date="2021-12" db="EMBL/GenBank/DDBJ databases">
        <title>Convergent genome expansion in fungi linked to evolution of root-endophyte symbiosis.</title>
        <authorList>
            <consortium name="DOE Joint Genome Institute"/>
            <person name="Ke Y.-H."/>
            <person name="Bonito G."/>
            <person name="Liao H.-L."/>
            <person name="Looney B."/>
            <person name="Rojas-Flechas A."/>
            <person name="Nash J."/>
            <person name="Hameed K."/>
            <person name="Schadt C."/>
            <person name="Martin F."/>
            <person name="Crous P.W."/>
            <person name="Miettinen O."/>
            <person name="Magnuson J.K."/>
            <person name="Labbe J."/>
            <person name="Jacobson D."/>
            <person name="Doktycz M.J."/>
            <person name="Veneault-Fourrey C."/>
            <person name="Kuo A."/>
            <person name="Mondo S."/>
            <person name="Calhoun S."/>
            <person name="Riley R."/>
            <person name="Ohm R."/>
            <person name="LaButti K."/>
            <person name="Andreopoulos B."/>
            <person name="Pangilinan J."/>
            <person name="Nolan M."/>
            <person name="Tritt A."/>
            <person name="Clum A."/>
            <person name="Lipzen A."/>
            <person name="Daum C."/>
            <person name="Barry K."/>
            <person name="Grigoriev I.V."/>
            <person name="Vilgalys R."/>
        </authorList>
    </citation>
    <scope>NUCLEOTIDE SEQUENCE</scope>
    <source>
        <strain evidence="6">PMI_201</strain>
    </source>
</reference>
<dbReference type="Gene3D" id="3.90.226.10">
    <property type="entry name" value="2-enoyl-CoA Hydratase, Chain A, domain 1"/>
    <property type="match status" value="1"/>
</dbReference>
<dbReference type="PANTHER" id="PTHR43684:SF3">
    <property type="entry name" value="PEROXISOMAL D3,D2-ENOYL-COA ISOMERASE"/>
    <property type="match status" value="1"/>
</dbReference>
<dbReference type="RefSeq" id="XP_046069659.1">
    <property type="nucleotide sequence ID" value="XM_046220779.1"/>
</dbReference>
<dbReference type="Proteomes" id="UP001201262">
    <property type="component" value="Unassembled WGS sequence"/>
</dbReference>
<dbReference type="InterPro" id="IPR029045">
    <property type="entry name" value="ClpP/crotonase-like_dom_sf"/>
</dbReference>
<keyword evidence="7" id="KW-1185">Reference proteome</keyword>
<organism evidence="6 7">
    <name type="scientific">Talaromyces proteolyticus</name>
    <dbReference type="NCBI Taxonomy" id="1131652"/>
    <lineage>
        <taxon>Eukaryota</taxon>
        <taxon>Fungi</taxon>
        <taxon>Dikarya</taxon>
        <taxon>Ascomycota</taxon>
        <taxon>Pezizomycotina</taxon>
        <taxon>Eurotiomycetes</taxon>
        <taxon>Eurotiomycetidae</taxon>
        <taxon>Eurotiales</taxon>
        <taxon>Trichocomaceae</taxon>
        <taxon>Talaromyces</taxon>
        <taxon>Talaromyces sect. Bacilispori</taxon>
    </lineage>
</organism>
<evidence type="ECO:0000256" key="5">
    <source>
        <dbReference type="ARBA" id="ARBA00023235"/>
    </source>
</evidence>
<dbReference type="CDD" id="cd06558">
    <property type="entry name" value="crotonase-like"/>
    <property type="match status" value="1"/>
</dbReference>
<gene>
    <name evidence="6" type="ORF">BGW36DRAFT_430012</name>
</gene>
<evidence type="ECO:0000256" key="3">
    <source>
        <dbReference type="ARBA" id="ARBA00005254"/>
    </source>
</evidence>
<accession>A0AAD4KQR0</accession>
<dbReference type="FunFam" id="3.90.226.10:FF:000048">
    <property type="entry name" value="3,2-trans-enoyl-CoA isomerase"/>
    <property type="match status" value="1"/>
</dbReference>
<name>A0AAD4KQR0_9EURO</name>
<evidence type="ECO:0000256" key="2">
    <source>
        <dbReference type="ARBA" id="ARBA00005005"/>
    </source>
</evidence>
<dbReference type="GeneID" id="70251066"/>
<evidence type="ECO:0000256" key="1">
    <source>
        <dbReference type="ARBA" id="ARBA00004275"/>
    </source>
</evidence>
<dbReference type="Pfam" id="PF00378">
    <property type="entry name" value="ECH_1"/>
    <property type="match status" value="1"/>
</dbReference>
<dbReference type="AlphaFoldDB" id="A0AAD4KQR0"/>